<gene>
    <name evidence="1" type="ORF">FACUT_10408</name>
</gene>
<evidence type="ECO:0000313" key="1">
    <source>
        <dbReference type="EMBL" id="KAF4423797.1"/>
    </source>
</evidence>
<reference evidence="1 2" key="1">
    <citation type="submission" date="2020-01" db="EMBL/GenBank/DDBJ databases">
        <title>Identification and distribution of gene clusters putatively required for synthesis of sphingolipid metabolism inhibitors in phylogenetically diverse species of the filamentous fungus Fusarium.</title>
        <authorList>
            <person name="Kim H.-S."/>
            <person name="Busman M."/>
            <person name="Brown D.W."/>
            <person name="Divon H."/>
            <person name="Uhlig S."/>
            <person name="Proctor R.H."/>
        </authorList>
    </citation>
    <scope>NUCLEOTIDE SEQUENCE [LARGE SCALE GENOMIC DNA]</scope>
    <source>
        <strain evidence="1 2">NRRL 13308</strain>
    </source>
</reference>
<proteinExistence type="predicted"/>
<sequence>MPENRDNIIQLLERLKQEKHPGAQTLMDYINEASNLKDVMMAVVKDIVAAKNVLGLTDGRAARLNACREELCYAFDKHCRTTEDGYDRLFHPRFTCRIQTFKVLAAEDQVEVVLRIPAREYNDSPPRP</sequence>
<evidence type="ECO:0000313" key="2">
    <source>
        <dbReference type="Proteomes" id="UP000536711"/>
    </source>
</evidence>
<dbReference type="EMBL" id="JAADJF010000326">
    <property type="protein sequence ID" value="KAF4423797.1"/>
    <property type="molecule type" value="Genomic_DNA"/>
</dbReference>
<protein>
    <submittedName>
        <fullName evidence="1">Uncharacterized protein</fullName>
    </submittedName>
</protein>
<dbReference type="OrthoDB" id="5105844at2759"/>
<name>A0A8H4JI96_9HYPO</name>
<comment type="caution">
    <text evidence="1">The sequence shown here is derived from an EMBL/GenBank/DDBJ whole genome shotgun (WGS) entry which is preliminary data.</text>
</comment>
<dbReference type="AlphaFoldDB" id="A0A8H4JI96"/>
<dbReference type="Proteomes" id="UP000536711">
    <property type="component" value="Unassembled WGS sequence"/>
</dbReference>
<organism evidence="1 2">
    <name type="scientific">Fusarium acutatum</name>
    <dbReference type="NCBI Taxonomy" id="78861"/>
    <lineage>
        <taxon>Eukaryota</taxon>
        <taxon>Fungi</taxon>
        <taxon>Dikarya</taxon>
        <taxon>Ascomycota</taxon>
        <taxon>Pezizomycotina</taxon>
        <taxon>Sordariomycetes</taxon>
        <taxon>Hypocreomycetidae</taxon>
        <taxon>Hypocreales</taxon>
        <taxon>Nectriaceae</taxon>
        <taxon>Fusarium</taxon>
        <taxon>Fusarium fujikuroi species complex</taxon>
    </lineage>
</organism>
<keyword evidence="2" id="KW-1185">Reference proteome</keyword>
<accession>A0A8H4JI96</accession>